<dbReference type="InParanoid" id="A0A0C3IDY5"/>
<dbReference type="OrthoDB" id="88410at2759"/>
<gene>
    <name evidence="1" type="ORF">M404DRAFT_166232</name>
</gene>
<sequence>MSTTSDVGVLVNACFQVQCDKCGKITWKGCGRHVDSVMKDVKEEDKCVCPR</sequence>
<dbReference type="STRING" id="870435.A0A0C3IDY5"/>
<evidence type="ECO:0000313" key="1">
    <source>
        <dbReference type="EMBL" id="KIN95262.1"/>
    </source>
</evidence>
<dbReference type="Proteomes" id="UP000054217">
    <property type="component" value="Unassembled WGS sequence"/>
</dbReference>
<proteinExistence type="predicted"/>
<dbReference type="PANTHER" id="PTHR34724:SF2">
    <property type="entry name" value="OS12G0596101 PROTEIN"/>
    <property type="match status" value="1"/>
</dbReference>
<reference evidence="1 2" key="1">
    <citation type="submission" date="2014-04" db="EMBL/GenBank/DDBJ databases">
        <authorList>
            <consortium name="DOE Joint Genome Institute"/>
            <person name="Kuo A."/>
            <person name="Kohler A."/>
            <person name="Costa M.D."/>
            <person name="Nagy L.G."/>
            <person name="Floudas D."/>
            <person name="Copeland A."/>
            <person name="Barry K.W."/>
            <person name="Cichocki N."/>
            <person name="Veneault-Fourrey C."/>
            <person name="LaButti K."/>
            <person name="Lindquist E.A."/>
            <person name="Lipzen A."/>
            <person name="Lundell T."/>
            <person name="Morin E."/>
            <person name="Murat C."/>
            <person name="Sun H."/>
            <person name="Tunlid A."/>
            <person name="Henrissat B."/>
            <person name="Grigoriev I.V."/>
            <person name="Hibbett D.S."/>
            <person name="Martin F."/>
            <person name="Nordberg H.P."/>
            <person name="Cantor M.N."/>
            <person name="Hua S.X."/>
        </authorList>
    </citation>
    <scope>NUCLEOTIDE SEQUENCE [LARGE SCALE GENOMIC DNA]</scope>
    <source>
        <strain evidence="1 2">Marx 270</strain>
    </source>
</reference>
<dbReference type="AlphaFoldDB" id="A0A0C3IDY5"/>
<evidence type="ECO:0000313" key="2">
    <source>
        <dbReference type="Proteomes" id="UP000054217"/>
    </source>
</evidence>
<reference evidence="2" key="2">
    <citation type="submission" date="2015-01" db="EMBL/GenBank/DDBJ databases">
        <title>Evolutionary Origins and Diversification of the Mycorrhizal Mutualists.</title>
        <authorList>
            <consortium name="DOE Joint Genome Institute"/>
            <consortium name="Mycorrhizal Genomics Consortium"/>
            <person name="Kohler A."/>
            <person name="Kuo A."/>
            <person name="Nagy L.G."/>
            <person name="Floudas D."/>
            <person name="Copeland A."/>
            <person name="Barry K.W."/>
            <person name="Cichocki N."/>
            <person name="Veneault-Fourrey C."/>
            <person name="LaButti K."/>
            <person name="Lindquist E.A."/>
            <person name="Lipzen A."/>
            <person name="Lundell T."/>
            <person name="Morin E."/>
            <person name="Murat C."/>
            <person name="Riley R."/>
            <person name="Ohm R."/>
            <person name="Sun H."/>
            <person name="Tunlid A."/>
            <person name="Henrissat B."/>
            <person name="Grigoriev I.V."/>
            <person name="Hibbett D.S."/>
            <person name="Martin F."/>
        </authorList>
    </citation>
    <scope>NUCLEOTIDE SEQUENCE [LARGE SCALE GENOMIC DNA]</scope>
    <source>
        <strain evidence="2">Marx 270</strain>
    </source>
</reference>
<keyword evidence="2" id="KW-1185">Reference proteome</keyword>
<dbReference type="EMBL" id="KN832072">
    <property type="protein sequence ID" value="KIN95262.1"/>
    <property type="molecule type" value="Genomic_DNA"/>
</dbReference>
<dbReference type="PANTHER" id="PTHR34724">
    <property type="entry name" value="OS12G0596101 PROTEIN"/>
    <property type="match status" value="1"/>
</dbReference>
<organism evidence="1 2">
    <name type="scientific">Pisolithus tinctorius Marx 270</name>
    <dbReference type="NCBI Taxonomy" id="870435"/>
    <lineage>
        <taxon>Eukaryota</taxon>
        <taxon>Fungi</taxon>
        <taxon>Dikarya</taxon>
        <taxon>Basidiomycota</taxon>
        <taxon>Agaricomycotina</taxon>
        <taxon>Agaricomycetes</taxon>
        <taxon>Agaricomycetidae</taxon>
        <taxon>Boletales</taxon>
        <taxon>Sclerodermatineae</taxon>
        <taxon>Pisolithaceae</taxon>
        <taxon>Pisolithus</taxon>
    </lineage>
</organism>
<accession>A0A0C3IDY5</accession>
<dbReference type="HOGENOM" id="CLU_175850_2_1_1"/>
<name>A0A0C3IDY5_PISTI</name>
<protein>
    <submittedName>
        <fullName evidence="1">Uncharacterized protein</fullName>
    </submittedName>
</protein>